<evidence type="ECO:0000259" key="11">
    <source>
        <dbReference type="PROSITE" id="PS50109"/>
    </source>
</evidence>
<comment type="subcellular location">
    <subcellularLocation>
        <location evidence="2">Membrane</location>
    </subcellularLocation>
</comment>
<dbReference type="InterPro" id="IPR005467">
    <property type="entry name" value="His_kinase_dom"/>
</dbReference>
<feature type="transmembrane region" description="Helical" evidence="10">
    <location>
        <begin position="154"/>
        <end position="177"/>
    </location>
</feature>
<evidence type="ECO:0000313" key="14">
    <source>
        <dbReference type="Proteomes" id="UP000291106"/>
    </source>
</evidence>
<evidence type="ECO:0000256" key="9">
    <source>
        <dbReference type="ARBA" id="ARBA00023012"/>
    </source>
</evidence>
<feature type="transmembrane region" description="Helical" evidence="10">
    <location>
        <begin position="6"/>
        <end position="26"/>
    </location>
</feature>
<dbReference type="CDD" id="cd00082">
    <property type="entry name" value="HisKA"/>
    <property type="match status" value="1"/>
</dbReference>
<evidence type="ECO:0000259" key="12">
    <source>
        <dbReference type="PROSITE" id="PS50885"/>
    </source>
</evidence>
<dbReference type="PRINTS" id="PR00344">
    <property type="entry name" value="BCTRLSENSOR"/>
</dbReference>
<dbReference type="PANTHER" id="PTHR43065:SF46">
    <property type="entry name" value="C4-DICARBOXYLATE TRANSPORT SENSOR PROTEIN DCTB"/>
    <property type="match status" value="1"/>
</dbReference>
<name>A0A411PDD2_9GAMM</name>
<dbReference type="GO" id="GO:0000155">
    <property type="term" value="F:phosphorelay sensor kinase activity"/>
    <property type="evidence" value="ECO:0007669"/>
    <property type="project" value="InterPro"/>
</dbReference>
<evidence type="ECO:0000256" key="4">
    <source>
        <dbReference type="ARBA" id="ARBA00022553"/>
    </source>
</evidence>
<dbReference type="SUPFAM" id="SSF158472">
    <property type="entry name" value="HAMP domain-like"/>
    <property type="match status" value="1"/>
</dbReference>
<accession>A0A411PDD2</accession>
<dbReference type="Gene3D" id="1.10.287.130">
    <property type="match status" value="1"/>
</dbReference>
<feature type="domain" description="HAMP" evidence="12">
    <location>
        <begin position="178"/>
        <end position="230"/>
    </location>
</feature>
<keyword evidence="10" id="KW-1133">Transmembrane helix</keyword>
<dbReference type="OrthoDB" id="2521613at2"/>
<gene>
    <name evidence="13" type="ORF">EXU30_02095</name>
</gene>
<keyword evidence="4" id="KW-0597">Phosphoprotein</keyword>
<dbReference type="SMART" id="SM00388">
    <property type="entry name" value="HisKA"/>
    <property type="match status" value="1"/>
</dbReference>
<dbReference type="InterPro" id="IPR036097">
    <property type="entry name" value="HisK_dim/P_sf"/>
</dbReference>
<reference evidence="13 14" key="1">
    <citation type="submission" date="2019-02" db="EMBL/GenBank/DDBJ databases">
        <title>Shewanella sp. D4-2 isolated from Dokdo Island.</title>
        <authorList>
            <person name="Baek K."/>
        </authorList>
    </citation>
    <scope>NUCLEOTIDE SEQUENCE [LARGE SCALE GENOMIC DNA]</scope>
    <source>
        <strain evidence="13 14">D4-2</strain>
    </source>
</reference>
<dbReference type="GO" id="GO:0005524">
    <property type="term" value="F:ATP binding"/>
    <property type="evidence" value="ECO:0007669"/>
    <property type="project" value="UniProtKB-KW"/>
</dbReference>
<keyword evidence="5" id="KW-0808">Transferase</keyword>
<dbReference type="EC" id="2.7.13.3" evidence="3"/>
<keyword evidence="10" id="KW-0812">Transmembrane</keyword>
<evidence type="ECO:0000256" key="5">
    <source>
        <dbReference type="ARBA" id="ARBA00022679"/>
    </source>
</evidence>
<keyword evidence="8" id="KW-0067">ATP-binding</keyword>
<evidence type="ECO:0000256" key="7">
    <source>
        <dbReference type="ARBA" id="ARBA00022777"/>
    </source>
</evidence>
<evidence type="ECO:0000256" key="2">
    <source>
        <dbReference type="ARBA" id="ARBA00004370"/>
    </source>
</evidence>
<dbReference type="Gene3D" id="6.10.340.10">
    <property type="match status" value="1"/>
</dbReference>
<keyword evidence="10" id="KW-0472">Membrane</keyword>
<evidence type="ECO:0000313" key="13">
    <source>
        <dbReference type="EMBL" id="QBF81617.1"/>
    </source>
</evidence>
<dbReference type="SUPFAM" id="SSF55874">
    <property type="entry name" value="ATPase domain of HSP90 chaperone/DNA topoisomerase II/histidine kinase"/>
    <property type="match status" value="1"/>
</dbReference>
<dbReference type="InterPro" id="IPR003660">
    <property type="entry name" value="HAMP_dom"/>
</dbReference>
<evidence type="ECO:0000256" key="8">
    <source>
        <dbReference type="ARBA" id="ARBA00022840"/>
    </source>
</evidence>
<dbReference type="Pfam" id="PF00512">
    <property type="entry name" value="HisKA"/>
    <property type="match status" value="1"/>
</dbReference>
<keyword evidence="14" id="KW-1185">Reference proteome</keyword>
<dbReference type="PANTHER" id="PTHR43065">
    <property type="entry name" value="SENSOR HISTIDINE KINASE"/>
    <property type="match status" value="1"/>
</dbReference>
<protein>
    <recommendedName>
        <fullName evidence="3">histidine kinase</fullName>
        <ecNumber evidence="3">2.7.13.3</ecNumber>
    </recommendedName>
</protein>
<sequence length="493" mass="54888">MNSLKNTLTIYLCAVMLVFVGASIHLTNLHSDLKSTEHEAMVATNISNHSFKLLVLAYDYMLTPNNRVKNQWNNTQNKLETELRSLKYNNFDELEVLSQSAKRQMELLQTVNSSQRTTSVTPVALISSLHQLNNSSLTVSKSLRNTMTKHFNKMYFTLLFVTLTLIILLAALAILIITKISNPINVLGKKLEKVGQGNLASQIEINGFLEISQLGNSANIMRENLQRTTVSKNALAIEVEQRRKTDEQNFKLIEKLNETQAQVVSMEKQSTIGTLVGGVAHEINNPVMAILGYMDFISTLNTNEKIADKIAKTERLLGRIQRITQGLLVFSRNKKKGIHNCDINATIDRVVELFNSSINGSSIDFKYQNLSNGVKVFIEEDHLEQVVLNLLLNAAQAIETQPSPQITLLIIQVGDICRITITDNGPGIPDDIKFKIFDPFFTTKPVGKGTGLGLSISNTLITNAQGRLTVESIQGVETTFTIELNCLQLTNKE</sequence>
<dbReference type="EMBL" id="CP036200">
    <property type="protein sequence ID" value="QBF81617.1"/>
    <property type="molecule type" value="Genomic_DNA"/>
</dbReference>
<keyword evidence="9" id="KW-0902">Two-component regulatory system</keyword>
<evidence type="ECO:0000256" key="1">
    <source>
        <dbReference type="ARBA" id="ARBA00000085"/>
    </source>
</evidence>
<evidence type="ECO:0000256" key="10">
    <source>
        <dbReference type="SAM" id="Phobius"/>
    </source>
</evidence>
<organism evidence="13 14">
    <name type="scientific">Shewanella maritima</name>
    <dbReference type="NCBI Taxonomy" id="2520507"/>
    <lineage>
        <taxon>Bacteria</taxon>
        <taxon>Pseudomonadati</taxon>
        <taxon>Pseudomonadota</taxon>
        <taxon>Gammaproteobacteria</taxon>
        <taxon>Alteromonadales</taxon>
        <taxon>Shewanellaceae</taxon>
        <taxon>Shewanella</taxon>
    </lineage>
</organism>
<dbReference type="Proteomes" id="UP000291106">
    <property type="component" value="Chromosome"/>
</dbReference>
<evidence type="ECO:0000256" key="3">
    <source>
        <dbReference type="ARBA" id="ARBA00012438"/>
    </source>
</evidence>
<comment type="catalytic activity">
    <reaction evidence="1">
        <text>ATP + protein L-histidine = ADP + protein N-phospho-L-histidine.</text>
        <dbReference type="EC" id="2.7.13.3"/>
    </reaction>
</comment>
<dbReference type="CDD" id="cd06225">
    <property type="entry name" value="HAMP"/>
    <property type="match status" value="1"/>
</dbReference>
<dbReference type="SMART" id="SM00387">
    <property type="entry name" value="HATPase_c"/>
    <property type="match status" value="1"/>
</dbReference>
<dbReference type="SUPFAM" id="SSF47384">
    <property type="entry name" value="Homodimeric domain of signal transducing histidine kinase"/>
    <property type="match status" value="1"/>
</dbReference>
<dbReference type="GO" id="GO:0016020">
    <property type="term" value="C:membrane"/>
    <property type="evidence" value="ECO:0007669"/>
    <property type="project" value="UniProtKB-SubCell"/>
</dbReference>
<evidence type="ECO:0000256" key="6">
    <source>
        <dbReference type="ARBA" id="ARBA00022741"/>
    </source>
</evidence>
<dbReference type="SMART" id="SM00304">
    <property type="entry name" value="HAMP"/>
    <property type="match status" value="1"/>
</dbReference>
<dbReference type="PROSITE" id="PS50109">
    <property type="entry name" value="HIS_KIN"/>
    <property type="match status" value="1"/>
</dbReference>
<dbReference type="InterPro" id="IPR003661">
    <property type="entry name" value="HisK_dim/P_dom"/>
</dbReference>
<dbReference type="Pfam" id="PF00672">
    <property type="entry name" value="HAMP"/>
    <property type="match status" value="1"/>
</dbReference>
<keyword evidence="6" id="KW-0547">Nucleotide-binding</keyword>
<dbReference type="PROSITE" id="PS50885">
    <property type="entry name" value="HAMP"/>
    <property type="match status" value="1"/>
</dbReference>
<dbReference type="InterPro" id="IPR036890">
    <property type="entry name" value="HATPase_C_sf"/>
</dbReference>
<dbReference type="InterPro" id="IPR003594">
    <property type="entry name" value="HATPase_dom"/>
</dbReference>
<proteinExistence type="predicted"/>
<feature type="domain" description="Histidine kinase" evidence="11">
    <location>
        <begin position="278"/>
        <end position="488"/>
    </location>
</feature>
<dbReference type="InterPro" id="IPR004358">
    <property type="entry name" value="Sig_transdc_His_kin-like_C"/>
</dbReference>
<dbReference type="AlphaFoldDB" id="A0A411PDD2"/>
<dbReference type="KEGG" id="smai:EXU30_02095"/>
<keyword evidence="7 13" id="KW-0418">Kinase</keyword>
<dbReference type="Gene3D" id="3.30.565.10">
    <property type="entry name" value="Histidine kinase-like ATPase, C-terminal domain"/>
    <property type="match status" value="1"/>
</dbReference>
<dbReference type="Pfam" id="PF02518">
    <property type="entry name" value="HATPase_c"/>
    <property type="match status" value="1"/>
</dbReference>